<evidence type="ECO:0000313" key="4">
    <source>
        <dbReference type="EMBL" id="XAN08634.1"/>
    </source>
</evidence>
<keyword evidence="3" id="KW-0472">Membrane</keyword>
<feature type="region of interest" description="Disordered" evidence="2">
    <location>
        <begin position="108"/>
        <end position="159"/>
    </location>
</feature>
<name>A0ABZ3FU71_9ACTN</name>
<evidence type="ECO:0000256" key="2">
    <source>
        <dbReference type="SAM" id="MobiDB-lite"/>
    </source>
</evidence>
<dbReference type="NCBIfam" id="NF009314">
    <property type="entry name" value="PRK12674.1-2"/>
    <property type="match status" value="1"/>
</dbReference>
<evidence type="ECO:0000256" key="3">
    <source>
        <dbReference type="SAM" id="Phobius"/>
    </source>
</evidence>
<evidence type="ECO:0000256" key="1">
    <source>
        <dbReference type="ARBA" id="ARBA00008404"/>
    </source>
</evidence>
<gene>
    <name evidence="4" type="primary">mnhG</name>
    <name evidence="4" type="ORF">AADG42_15425</name>
</gene>
<feature type="transmembrane region" description="Helical" evidence="3">
    <location>
        <begin position="12"/>
        <end position="36"/>
    </location>
</feature>
<dbReference type="PANTHER" id="PTHR34703">
    <property type="entry name" value="ANTIPORTER SUBUNIT MNHG2-RELATED"/>
    <property type="match status" value="1"/>
</dbReference>
<dbReference type="PANTHER" id="PTHR34703:SF1">
    <property type="entry name" value="ANTIPORTER SUBUNIT MNHG2-RELATED"/>
    <property type="match status" value="1"/>
</dbReference>
<protein>
    <submittedName>
        <fullName evidence="4">Monovalent cation/H(+) antiporter subunit G</fullName>
    </submittedName>
</protein>
<feature type="compositionally biased region" description="Basic and acidic residues" evidence="2">
    <location>
        <begin position="128"/>
        <end position="151"/>
    </location>
</feature>
<feature type="transmembrane region" description="Helical" evidence="3">
    <location>
        <begin position="48"/>
        <end position="65"/>
    </location>
</feature>
<dbReference type="Pfam" id="PF03334">
    <property type="entry name" value="PhaG_MnhG_YufB"/>
    <property type="match status" value="1"/>
</dbReference>
<sequence>MDPMLTETLIAVLDLIALICILLGAMLCVAASVGLLRFPDILSRQHAATKPQVLGVLLILLAVALTQRSVAVFTMVALVVVFQLLTAPVSSQMMSRAAVRTSQVELGRVEADPINPAHPPTPRRRRGDRSEKGEKDRSRKAVPEGEARENPEGNPPARP</sequence>
<keyword evidence="5" id="KW-1185">Reference proteome</keyword>
<dbReference type="NCBIfam" id="TIGR01300">
    <property type="entry name" value="CPA3_mnhG_phaG"/>
    <property type="match status" value="1"/>
</dbReference>
<evidence type="ECO:0000313" key="5">
    <source>
        <dbReference type="Proteomes" id="UP001442841"/>
    </source>
</evidence>
<accession>A0ABZ3FU71</accession>
<keyword evidence="3" id="KW-0812">Transmembrane</keyword>
<proteinExistence type="inferred from homology"/>
<dbReference type="RefSeq" id="WP_425310059.1">
    <property type="nucleotide sequence ID" value="NZ_CP154795.1"/>
</dbReference>
<dbReference type="InterPro" id="IPR005133">
    <property type="entry name" value="PhaG_MnhG_YufB"/>
</dbReference>
<dbReference type="EMBL" id="CP154795">
    <property type="protein sequence ID" value="XAN08634.1"/>
    <property type="molecule type" value="Genomic_DNA"/>
</dbReference>
<keyword evidence="3" id="KW-1133">Transmembrane helix</keyword>
<organism evidence="4 5">
    <name type="scientific">Ammonicoccus fulvus</name>
    <dbReference type="NCBI Taxonomy" id="3138240"/>
    <lineage>
        <taxon>Bacteria</taxon>
        <taxon>Bacillati</taxon>
        <taxon>Actinomycetota</taxon>
        <taxon>Actinomycetes</taxon>
        <taxon>Propionibacteriales</taxon>
        <taxon>Propionibacteriaceae</taxon>
        <taxon>Ammonicoccus</taxon>
    </lineage>
</organism>
<dbReference type="Proteomes" id="UP001442841">
    <property type="component" value="Chromosome"/>
</dbReference>
<comment type="similarity">
    <text evidence="1">Belongs to the CPA3 antiporters (TC 2.A.63) subunit G family.</text>
</comment>
<reference evidence="4 5" key="1">
    <citation type="submission" date="2024-04" db="EMBL/GenBank/DDBJ databases">
        <title>Isolation of an actinomycete strain from pig manure.</title>
        <authorList>
            <person name="Gong T."/>
            <person name="Yu Z."/>
            <person name="An M."/>
            <person name="Wei C."/>
            <person name="Yang W."/>
            <person name="Liu L."/>
        </authorList>
    </citation>
    <scope>NUCLEOTIDE SEQUENCE [LARGE SCALE GENOMIC DNA]</scope>
    <source>
        <strain evidence="4 5">ZF39</strain>
    </source>
</reference>